<comment type="caution">
    <text evidence="17">The sequence shown here is derived from an EMBL/GenBank/DDBJ whole genome shotgun (WGS) entry which is preliminary data.</text>
</comment>
<dbReference type="InterPro" id="IPR045864">
    <property type="entry name" value="aa-tRNA-synth_II/BPL/LPL"/>
</dbReference>
<evidence type="ECO:0000256" key="9">
    <source>
        <dbReference type="ARBA" id="ARBA00022884"/>
    </source>
</evidence>
<protein>
    <recommendedName>
        <fullName evidence="14">Alanine--tRNA ligase</fullName>
        <ecNumber evidence="14">6.1.1.7</ecNumber>
    </recommendedName>
    <alternativeName>
        <fullName evidence="14">Alanyl-tRNA synthetase</fullName>
        <shortName evidence="14">AlaRS</shortName>
    </alternativeName>
</protein>
<dbReference type="PRINTS" id="PR00980">
    <property type="entry name" value="TRNASYNTHALA"/>
</dbReference>
<dbReference type="FunFam" id="3.10.310.40:FF:000001">
    <property type="entry name" value="Alanine--tRNA ligase"/>
    <property type="match status" value="1"/>
</dbReference>
<dbReference type="RefSeq" id="WP_079289802.1">
    <property type="nucleotide sequence ID" value="NZ_MWPS01000003.1"/>
</dbReference>
<sequence>MQGREIRRLYTEFFREKGHEIVPSASLVPHDDPTLLWINSGMAPLKKYFDGRVVPTNPRLTNSQKCIRTNDIENVGKTARHHTFFEMLGNFSIGDYFKREAIHYAYEFLTDRLKMDVSRLSITVHPEDDEAFLIWHREIGFPEEKILRLEENFWDIGEGPCGPNSEIFYDRGSHVGCGRDACDASCDCDRHLEIWNLVFSQYNHNADGSYTPLPKKNIDTGMGLERTASILQDKPSNYETDLFMPIIEAAAKKLDVHYGEKAAVDVALKVIADHARAVVFSITDGVAPSNEGRGYVIRRLLRRAVRYGKQLGFGEPFLHSLVPVVAEMMSDAYPEITARAKHTAKLMQLEEERFHETLADGEALLAKSLARLREMGSTVLPGAEAFRLYDTFGFPIDLTEEIAQESGMEIDREGFVEALEAQRQRARSARQQVDSMQVQTGELADLLVPSVFVGYDKLKSDAHIVALFLNGEAVEHAGALERVLVMLDQTPFYAESGGQVADVGVIRGRDFELRVEDVKKAPNGQHVHLCEVVVGSVRTAERVVAEVDSLRRSAITKNHTATHLLHHALREVLGDHVAQAGSLVQPDRLRFDFSHTGAISREDLERIELLVNQAIWDDEPVTIEEMAQADAKALGAMALFGEKYGERVRVVRAGSRSIELCGGCHVSHNGQINLFRLISEGGIGSGVRRVEAVTGAFAYEFVKAEERLLFRVADQLKSTPALLPKRVETVTDQVRALEKEVETLMNRLHRAEAGQLDERITQYAHGSALVASAREQDVEGLRAMADYLRQKHADLLIVLGSTKDGKAAFVVAVPPSLQVRGAHAGKLVKEIANRALGAGGGKADLAQAGGGNPEKLTQALEHAETLLAQLLSDAL</sequence>
<comment type="subcellular location">
    <subcellularLocation>
        <location evidence="14">Cytoplasm</location>
    </subcellularLocation>
</comment>
<keyword evidence="9 14" id="KW-0694">RNA-binding</keyword>
<evidence type="ECO:0000259" key="16">
    <source>
        <dbReference type="PROSITE" id="PS50860"/>
    </source>
</evidence>
<dbReference type="InterPro" id="IPR009000">
    <property type="entry name" value="Transl_B-barrel_sf"/>
</dbReference>
<comment type="similarity">
    <text evidence="1 14">Belongs to the class-II aminoacyl-tRNA synthetase family.</text>
</comment>
<dbReference type="InterPro" id="IPR012947">
    <property type="entry name" value="tRNA_SAD"/>
</dbReference>
<feature type="binding site" evidence="14">
    <location>
        <position position="559"/>
    </location>
    <ligand>
        <name>Zn(2+)</name>
        <dbReference type="ChEBI" id="CHEBI:29105"/>
    </ligand>
</feature>
<dbReference type="FunFam" id="3.30.980.10:FF:000004">
    <property type="entry name" value="Alanine--tRNA ligase, cytoplasmic"/>
    <property type="match status" value="1"/>
</dbReference>
<comment type="catalytic activity">
    <reaction evidence="13 14">
        <text>tRNA(Ala) + L-alanine + ATP = L-alanyl-tRNA(Ala) + AMP + diphosphate</text>
        <dbReference type="Rhea" id="RHEA:12540"/>
        <dbReference type="Rhea" id="RHEA-COMP:9657"/>
        <dbReference type="Rhea" id="RHEA-COMP:9923"/>
        <dbReference type="ChEBI" id="CHEBI:30616"/>
        <dbReference type="ChEBI" id="CHEBI:33019"/>
        <dbReference type="ChEBI" id="CHEBI:57972"/>
        <dbReference type="ChEBI" id="CHEBI:78442"/>
        <dbReference type="ChEBI" id="CHEBI:78497"/>
        <dbReference type="ChEBI" id="CHEBI:456215"/>
        <dbReference type="EC" id="6.1.1.7"/>
    </reaction>
</comment>
<dbReference type="InterPro" id="IPR018164">
    <property type="entry name" value="Ala-tRNA-synth_IIc_N"/>
</dbReference>
<keyword evidence="6 14" id="KW-0547">Nucleotide-binding</keyword>
<dbReference type="PANTHER" id="PTHR11777:SF9">
    <property type="entry name" value="ALANINE--TRNA LIGASE, CYTOPLASMIC"/>
    <property type="match status" value="1"/>
</dbReference>
<keyword evidence="18" id="KW-1185">Reference proteome</keyword>
<evidence type="ECO:0000313" key="17">
    <source>
        <dbReference type="EMBL" id="OPG17525.1"/>
    </source>
</evidence>
<comment type="cofactor">
    <cofactor evidence="14">
        <name>Zn(2+)</name>
        <dbReference type="ChEBI" id="CHEBI:29105"/>
    </cofactor>
    <text evidence="14">Binds 1 zinc ion per subunit.</text>
</comment>
<keyword evidence="8 14" id="KW-0067">ATP-binding</keyword>
<evidence type="ECO:0000256" key="11">
    <source>
        <dbReference type="ARBA" id="ARBA00023146"/>
    </source>
</evidence>
<dbReference type="Gene3D" id="3.30.980.10">
    <property type="entry name" value="Threonyl-trna Synthetase, Chain A, domain 2"/>
    <property type="match status" value="1"/>
</dbReference>
<dbReference type="Gene3D" id="2.40.30.130">
    <property type="match status" value="1"/>
</dbReference>
<dbReference type="GO" id="GO:0005829">
    <property type="term" value="C:cytosol"/>
    <property type="evidence" value="ECO:0007669"/>
    <property type="project" value="TreeGrafter"/>
</dbReference>
<name>A0A1V4EX59_9BACL</name>
<dbReference type="InterPro" id="IPR018162">
    <property type="entry name" value="Ala-tRNA-ligase_IIc_anticod-bd"/>
</dbReference>
<evidence type="ECO:0000256" key="1">
    <source>
        <dbReference type="ARBA" id="ARBA00008226"/>
    </source>
</evidence>
<dbReference type="GO" id="GO:0140096">
    <property type="term" value="F:catalytic activity, acting on a protein"/>
    <property type="evidence" value="ECO:0007669"/>
    <property type="project" value="UniProtKB-ARBA"/>
</dbReference>
<dbReference type="Gene3D" id="3.30.54.20">
    <property type="match status" value="1"/>
</dbReference>
<keyword evidence="7 14" id="KW-0862">Zinc</keyword>
<dbReference type="InterPro" id="IPR050058">
    <property type="entry name" value="Ala-tRNA_ligase"/>
</dbReference>
<dbReference type="GO" id="GO:0004813">
    <property type="term" value="F:alanine-tRNA ligase activity"/>
    <property type="evidence" value="ECO:0007669"/>
    <property type="project" value="UniProtKB-UniRule"/>
</dbReference>
<dbReference type="Proteomes" id="UP000190229">
    <property type="component" value="Unassembled WGS sequence"/>
</dbReference>
<evidence type="ECO:0000256" key="8">
    <source>
        <dbReference type="ARBA" id="ARBA00022840"/>
    </source>
</evidence>
<dbReference type="HAMAP" id="MF_00036_B">
    <property type="entry name" value="Ala_tRNA_synth_B"/>
    <property type="match status" value="1"/>
</dbReference>
<feature type="coiled-coil region" evidence="15">
    <location>
        <begin position="727"/>
        <end position="754"/>
    </location>
</feature>
<dbReference type="PROSITE" id="PS50860">
    <property type="entry name" value="AA_TRNA_LIGASE_II_ALA"/>
    <property type="match status" value="1"/>
</dbReference>
<dbReference type="EC" id="6.1.1.7" evidence="14"/>
<dbReference type="GO" id="GO:0000049">
    <property type="term" value="F:tRNA binding"/>
    <property type="evidence" value="ECO:0007669"/>
    <property type="project" value="UniProtKB-KW"/>
</dbReference>
<evidence type="ECO:0000256" key="10">
    <source>
        <dbReference type="ARBA" id="ARBA00022917"/>
    </source>
</evidence>
<dbReference type="Pfam" id="PF07973">
    <property type="entry name" value="tRNA_SAD"/>
    <property type="match status" value="1"/>
</dbReference>
<dbReference type="InterPro" id="IPR002318">
    <property type="entry name" value="Ala-tRNA-lgiase_IIc"/>
</dbReference>
<dbReference type="GO" id="GO:0008270">
    <property type="term" value="F:zinc ion binding"/>
    <property type="evidence" value="ECO:0007669"/>
    <property type="project" value="UniProtKB-UniRule"/>
</dbReference>
<dbReference type="InterPro" id="IPR018165">
    <property type="entry name" value="Ala-tRNA-synth_IIc_core"/>
</dbReference>
<evidence type="ECO:0000256" key="7">
    <source>
        <dbReference type="ARBA" id="ARBA00022833"/>
    </source>
</evidence>
<keyword evidence="10 14" id="KW-0648">Protein biosynthesis</keyword>
<proteinExistence type="inferred from homology"/>
<dbReference type="GO" id="GO:0006419">
    <property type="term" value="P:alanyl-tRNA aminoacylation"/>
    <property type="evidence" value="ECO:0007669"/>
    <property type="project" value="UniProtKB-UniRule"/>
</dbReference>
<feature type="binding site" evidence="14">
    <location>
        <position position="563"/>
    </location>
    <ligand>
        <name>Zn(2+)</name>
        <dbReference type="ChEBI" id="CHEBI:29105"/>
    </ligand>
</feature>
<dbReference type="AlphaFoldDB" id="A0A1V4EX59"/>
<dbReference type="GO" id="GO:0002161">
    <property type="term" value="F:aminoacyl-tRNA deacylase activity"/>
    <property type="evidence" value="ECO:0007669"/>
    <property type="project" value="TreeGrafter"/>
</dbReference>
<dbReference type="FunFam" id="3.30.54.20:FF:000001">
    <property type="entry name" value="Alanine--tRNA ligase"/>
    <property type="match status" value="1"/>
</dbReference>
<reference evidence="17 18" key="1">
    <citation type="submission" date="2017-02" db="EMBL/GenBank/DDBJ databases">
        <title>Draft genome of Acidibacillus ferrooxidans Huett2.</title>
        <authorList>
            <person name="Schopf S."/>
        </authorList>
    </citation>
    <scope>NUCLEOTIDE SEQUENCE [LARGE SCALE GENOMIC DNA]</scope>
    <source>
        <strain evidence="17 18">Huett2</strain>
    </source>
</reference>
<dbReference type="CDD" id="cd00673">
    <property type="entry name" value="AlaRS_core"/>
    <property type="match status" value="1"/>
</dbReference>
<dbReference type="Gene3D" id="3.30.930.10">
    <property type="entry name" value="Bira Bifunctional Protein, Domain 2"/>
    <property type="match status" value="1"/>
</dbReference>
<feature type="binding site" evidence="14">
    <location>
        <position position="661"/>
    </location>
    <ligand>
        <name>Zn(2+)</name>
        <dbReference type="ChEBI" id="CHEBI:29105"/>
    </ligand>
</feature>
<evidence type="ECO:0000256" key="3">
    <source>
        <dbReference type="ARBA" id="ARBA00022555"/>
    </source>
</evidence>
<keyword evidence="2 14" id="KW-0963">Cytoplasm</keyword>
<dbReference type="InterPro" id="IPR003156">
    <property type="entry name" value="DHHA1_dom"/>
</dbReference>
<feature type="domain" description="Alanyl-transfer RNA synthetases family profile" evidence="16">
    <location>
        <begin position="1"/>
        <end position="704"/>
    </location>
</feature>
<dbReference type="FunFam" id="2.40.30.130:FF:000001">
    <property type="entry name" value="Alanine--tRNA ligase"/>
    <property type="match status" value="1"/>
</dbReference>
<evidence type="ECO:0000313" key="18">
    <source>
        <dbReference type="Proteomes" id="UP000190229"/>
    </source>
</evidence>
<evidence type="ECO:0000256" key="14">
    <source>
        <dbReference type="HAMAP-Rule" id="MF_00036"/>
    </source>
</evidence>
<dbReference type="InterPro" id="IPR018163">
    <property type="entry name" value="Thr/Ala-tRNA-synth_IIc_edit"/>
</dbReference>
<comment type="function">
    <text evidence="12 14">Catalyzes the attachment of alanine to tRNA(Ala) in a two-step reaction: alanine is first activated by ATP to form Ala-AMP and then transferred to the acceptor end of tRNA(Ala). Also edits incorrectly charged Ser-tRNA(Ala) and Gly-tRNA(Ala) via its editing domain.</text>
</comment>
<dbReference type="Gene3D" id="6.10.250.550">
    <property type="match status" value="1"/>
</dbReference>
<dbReference type="NCBIfam" id="TIGR00344">
    <property type="entry name" value="alaS"/>
    <property type="match status" value="1"/>
</dbReference>
<dbReference type="SUPFAM" id="SSF55186">
    <property type="entry name" value="ThrRS/AlaRS common domain"/>
    <property type="match status" value="1"/>
</dbReference>
<dbReference type="GO" id="GO:0005524">
    <property type="term" value="F:ATP binding"/>
    <property type="evidence" value="ECO:0007669"/>
    <property type="project" value="UniProtKB-UniRule"/>
</dbReference>
<dbReference type="EMBL" id="MWPS01000003">
    <property type="protein sequence ID" value="OPG17525.1"/>
    <property type="molecule type" value="Genomic_DNA"/>
</dbReference>
<keyword evidence="4 14" id="KW-0436">Ligase</keyword>
<dbReference type="SUPFAM" id="SSF55681">
    <property type="entry name" value="Class II aaRS and biotin synthetases"/>
    <property type="match status" value="1"/>
</dbReference>
<evidence type="ECO:0000256" key="13">
    <source>
        <dbReference type="ARBA" id="ARBA00048300"/>
    </source>
</evidence>
<dbReference type="Gene3D" id="3.10.310.40">
    <property type="match status" value="1"/>
</dbReference>
<evidence type="ECO:0000256" key="2">
    <source>
        <dbReference type="ARBA" id="ARBA00022490"/>
    </source>
</evidence>
<dbReference type="PANTHER" id="PTHR11777">
    <property type="entry name" value="ALANYL-TRNA SYNTHETASE"/>
    <property type="match status" value="1"/>
</dbReference>
<feature type="binding site" evidence="14">
    <location>
        <position position="665"/>
    </location>
    <ligand>
        <name>Zn(2+)</name>
        <dbReference type="ChEBI" id="CHEBI:29105"/>
    </ligand>
</feature>
<keyword evidence="15" id="KW-0175">Coiled coil</keyword>
<organism evidence="17 18">
    <name type="scientific">Ferroacidibacillus organovorans</name>
    <dbReference type="NCBI Taxonomy" id="1765683"/>
    <lineage>
        <taxon>Bacteria</taxon>
        <taxon>Bacillati</taxon>
        <taxon>Bacillota</taxon>
        <taxon>Bacilli</taxon>
        <taxon>Bacillales</taxon>
        <taxon>Alicyclobacillaceae</taxon>
        <taxon>Ferroacidibacillus</taxon>
    </lineage>
</organism>
<dbReference type="SMART" id="SM00863">
    <property type="entry name" value="tRNA_SAD"/>
    <property type="match status" value="1"/>
</dbReference>
<dbReference type="FunFam" id="3.30.930.10:FF:000046">
    <property type="entry name" value="Alanine--tRNA ligase"/>
    <property type="match status" value="1"/>
</dbReference>
<gene>
    <name evidence="14" type="primary">alaS</name>
    <name evidence="17" type="ORF">B2M26_01500</name>
</gene>
<evidence type="ECO:0000256" key="4">
    <source>
        <dbReference type="ARBA" id="ARBA00022598"/>
    </source>
</evidence>
<comment type="domain">
    <text evidence="14">Consists of three domains; the N-terminal catalytic domain, the editing domain and the C-terminal C-Ala domain. The editing domain removes incorrectly charged amino acids, while the C-Ala domain, along with tRNA(Ala), serves as a bridge to cooperatively bring together the editing and aminoacylation centers thus stimulating deacylation of misacylated tRNAs.</text>
</comment>
<dbReference type="SUPFAM" id="SSF50447">
    <property type="entry name" value="Translation proteins"/>
    <property type="match status" value="1"/>
</dbReference>
<evidence type="ECO:0000256" key="12">
    <source>
        <dbReference type="ARBA" id="ARBA00024779"/>
    </source>
</evidence>
<dbReference type="GO" id="GO:0016740">
    <property type="term" value="F:transferase activity"/>
    <property type="evidence" value="ECO:0007669"/>
    <property type="project" value="UniProtKB-ARBA"/>
</dbReference>
<keyword evidence="3 14" id="KW-0820">tRNA-binding</keyword>
<accession>A0A1V4EX59</accession>
<dbReference type="Pfam" id="PF01411">
    <property type="entry name" value="tRNA-synt_2c"/>
    <property type="match status" value="1"/>
</dbReference>
<keyword evidence="5 14" id="KW-0479">Metal-binding</keyword>
<dbReference type="SUPFAM" id="SSF101353">
    <property type="entry name" value="Putative anticodon-binding domain of alanyl-tRNA synthetase (AlaRS)"/>
    <property type="match status" value="1"/>
</dbReference>
<evidence type="ECO:0000256" key="5">
    <source>
        <dbReference type="ARBA" id="ARBA00022723"/>
    </source>
</evidence>
<dbReference type="Pfam" id="PF02272">
    <property type="entry name" value="DHHA1"/>
    <property type="match status" value="1"/>
</dbReference>
<evidence type="ECO:0000256" key="15">
    <source>
        <dbReference type="SAM" id="Coils"/>
    </source>
</evidence>
<keyword evidence="11 14" id="KW-0030">Aminoacyl-tRNA synthetase</keyword>
<dbReference type="InterPro" id="IPR023033">
    <property type="entry name" value="Ala_tRNA_ligase_euk/bac"/>
</dbReference>
<evidence type="ECO:0000256" key="6">
    <source>
        <dbReference type="ARBA" id="ARBA00022741"/>
    </source>
</evidence>